<name>A0A1F5Z1P1_9BACT</name>
<comment type="caution">
    <text evidence="2">The sequence shown here is derived from an EMBL/GenBank/DDBJ whole genome shotgun (WGS) entry which is preliminary data.</text>
</comment>
<evidence type="ECO:0000313" key="2">
    <source>
        <dbReference type="EMBL" id="OGG06285.1"/>
    </source>
</evidence>
<evidence type="ECO:0008006" key="4">
    <source>
        <dbReference type="Google" id="ProtNLM"/>
    </source>
</evidence>
<protein>
    <recommendedName>
        <fullName evidence="4">RNA polymerase sigma-70 region 2 domain-containing protein</fullName>
    </recommendedName>
</protein>
<dbReference type="Proteomes" id="UP000177354">
    <property type="component" value="Unassembled WGS sequence"/>
</dbReference>
<sequence>MKKIESGPLPAPPVTSPEIKQSTAYIDTGFSDNTGLWLIPIDMQRLEQINNVLAVYNFRTTQTDKGIRIIHQNRLDDDEQSLISHQNNVPLENILLTQPDNFVPESGLSPPDPEIQYFIESFNLYFPYVVNYFRGRGIPPEQSEDWAQTAMLKFLEKIRSGTYKLPYRNIKGLIFTIAQRVEIDHSRLKKNNNIPVPFDETDESDRIHLIISDFTDSFDSDSVDELADFPALSVEMLSSLTDSEQLVLYLNHLVFDIKKRNKYSKTKIISQTLETTEENTRLILYRAINKLKNYNSDGQQENPDEKKDKKNRKKPVLVFQNPQIPQTEGFWPGLAARERNWLQISSSYKNMSQKIEDLRRILPEFEDQSAKNHRIIIGSKTITDAVNKQISPGNRPAVNFEDHLKKALHDLDLIRLNENTMNLRGYSASVDPANRYQPLRLHLTKLLLENLKKHQLSEKQKSDLEETLNFIDIQRENFPEKFRNMDFQTGPATLSVIDLEFWRLSNLLISCRNVLDLTPKDILSWNNSQFARTLDSLRQTELELLSNIQSKKTDGLRPQLKSMRDELMHQSLSPPDSLTLTTKSLLLTVPGGLQEALVQVKELDNGLFIPFHIYDRKFSLSYGPLKIYIDPKGNILKGKDGLPVLLFDSQIYSIAGDRFVPSQSLGC</sequence>
<gene>
    <name evidence="2" type="ORF">A2777_05215</name>
</gene>
<evidence type="ECO:0000256" key="1">
    <source>
        <dbReference type="SAM" id="MobiDB-lite"/>
    </source>
</evidence>
<dbReference type="GO" id="GO:0006352">
    <property type="term" value="P:DNA-templated transcription initiation"/>
    <property type="evidence" value="ECO:0007669"/>
    <property type="project" value="InterPro"/>
</dbReference>
<dbReference type="Gene3D" id="1.10.1740.10">
    <property type="match status" value="1"/>
</dbReference>
<dbReference type="SUPFAM" id="SSF88946">
    <property type="entry name" value="Sigma2 domain of RNA polymerase sigma factors"/>
    <property type="match status" value="1"/>
</dbReference>
<dbReference type="GO" id="GO:0003700">
    <property type="term" value="F:DNA-binding transcription factor activity"/>
    <property type="evidence" value="ECO:0007669"/>
    <property type="project" value="InterPro"/>
</dbReference>
<dbReference type="EMBL" id="MFJF01000017">
    <property type="protein sequence ID" value="OGG06285.1"/>
    <property type="molecule type" value="Genomic_DNA"/>
</dbReference>
<dbReference type="InterPro" id="IPR013325">
    <property type="entry name" value="RNA_pol_sigma_r2"/>
</dbReference>
<evidence type="ECO:0000313" key="3">
    <source>
        <dbReference type="Proteomes" id="UP000177354"/>
    </source>
</evidence>
<dbReference type="AlphaFoldDB" id="A0A1F5Z1P1"/>
<organism evidence="2 3">
    <name type="scientific">Candidatus Gottesmanbacteria bacterium RIFCSPHIGHO2_01_FULL_40_15</name>
    <dbReference type="NCBI Taxonomy" id="1798376"/>
    <lineage>
        <taxon>Bacteria</taxon>
        <taxon>Candidatus Gottesmaniibacteriota</taxon>
    </lineage>
</organism>
<reference evidence="2 3" key="1">
    <citation type="journal article" date="2016" name="Nat. Commun.">
        <title>Thousands of microbial genomes shed light on interconnected biogeochemical processes in an aquifer system.</title>
        <authorList>
            <person name="Anantharaman K."/>
            <person name="Brown C.T."/>
            <person name="Hug L.A."/>
            <person name="Sharon I."/>
            <person name="Castelle C.J."/>
            <person name="Probst A.J."/>
            <person name="Thomas B.C."/>
            <person name="Singh A."/>
            <person name="Wilkins M.J."/>
            <person name="Karaoz U."/>
            <person name="Brodie E.L."/>
            <person name="Williams K.H."/>
            <person name="Hubbard S.S."/>
            <person name="Banfield J.F."/>
        </authorList>
    </citation>
    <scope>NUCLEOTIDE SEQUENCE [LARGE SCALE GENOMIC DNA]</scope>
</reference>
<proteinExistence type="predicted"/>
<feature type="region of interest" description="Disordered" evidence="1">
    <location>
        <begin position="294"/>
        <end position="315"/>
    </location>
</feature>
<accession>A0A1F5Z1P1</accession>